<dbReference type="InterPro" id="IPR051164">
    <property type="entry name" value="NmrA-like_oxidored"/>
</dbReference>
<name>A0A0B7KBL6_BIOOC</name>
<comment type="similarity">
    <text evidence="1">Belongs to the NmrA-type oxidoreductase family.</text>
</comment>
<dbReference type="InterPro" id="IPR036291">
    <property type="entry name" value="NAD(P)-bd_dom_sf"/>
</dbReference>
<protein>
    <recommendedName>
        <fullName evidence="3">NmrA-like domain-containing protein</fullName>
    </recommendedName>
</protein>
<dbReference type="GO" id="GO:0005634">
    <property type="term" value="C:nucleus"/>
    <property type="evidence" value="ECO:0007669"/>
    <property type="project" value="TreeGrafter"/>
</dbReference>
<organism evidence="4">
    <name type="scientific">Bionectria ochroleuca</name>
    <name type="common">Gliocladium roseum</name>
    <dbReference type="NCBI Taxonomy" id="29856"/>
    <lineage>
        <taxon>Eukaryota</taxon>
        <taxon>Fungi</taxon>
        <taxon>Dikarya</taxon>
        <taxon>Ascomycota</taxon>
        <taxon>Pezizomycotina</taxon>
        <taxon>Sordariomycetes</taxon>
        <taxon>Hypocreomycetidae</taxon>
        <taxon>Hypocreales</taxon>
        <taxon>Bionectriaceae</taxon>
        <taxon>Clonostachys</taxon>
    </lineage>
</organism>
<dbReference type="Pfam" id="PF05368">
    <property type="entry name" value="NmrA"/>
    <property type="match status" value="1"/>
</dbReference>
<dbReference type="InterPro" id="IPR008030">
    <property type="entry name" value="NmrA-like"/>
</dbReference>
<gene>
    <name evidence="4" type="ORF">BN869_000010542_1</name>
</gene>
<sequence length="313" mass="34439">MARSILVAGATGNTGQSAVETLSHLLGSKPSFSDYKIIALTRSKDGATAKRLAKLPFVQLEEKSWVEITPEWLQEHNVERAFIASHLQTNQFAEESTFHLALLHANVKYVVRISTAHLAVRPDSKSYYQRAHWAIEALLSSPEYEKLQFTSLQPNAFGPTYLYSAAQFVKDFRSTGKQGNLSLMAPKDFPVAIIHPPEIGVVAAHLLAEEDTTKHNKAKYILNGPEGVTGQQIVQMVEKAIGTNVENVIYKDMSSVDSLLEGLQNESPNVISSLRYALEASWEGKSSGSTSPEILDMGVIKHTPGEMFNSLID</sequence>
<dbReference type="Gene3D" id="3.40.50.720">
    <property type="entry name" value="NAD(P)-binding Rossmann-like Domain"/>
    <property type="match status" value="1"/>
</dbReference>
<dbReference type="PANTHER" id="PTHR42748:SF31">
    <property type="entry name" value="NMRA-LIKE DOMAIN-CONTAINING PROTEIN-RELATED"/>
    <property type="match status" value="1"/>
</dbReference>
<accession>A0A0B7KBL6</accession>
<evidence type="ECO:0000313" key="4">
    <source>
        <dbReference type="EMBL" id="CEO54484.1"/>
    </source>
</evidence>
<evidence type="ECO:0000256" key="1">
    <source>
        <dbReference type="ARBA" id="ARBA00006328"/>
    </source>
</evidence>
<dbReference type="EMBL" id="CDPU01000043">
    <property type="protein sequence ID" value="CEO54484.1"/>
    <property type="molecule type" value="Genomic_DNA"/>
</dbReference>
<dbReference type="AlphaFoldDB" id="A0A0B7KBL6"/>
<dbReference type="SUPFAM" id="SSF51735">
    <property type="entry name" value="NAD(P)-binding Rossmann-fold domains"/>
    <property type="match status" value="1"/>
</dbReference>
<evidence type="ECO:0000256" key="2">
    <source>
        <dbReference type="ARBA" id="ARBA00022857"/>
    </source>
</evidence>
<evidence type="ECO:0000259" key="3">
    <source>
        <dbReference type="Pfam" id="PF05368"/>
    </source>
</evidence>
<dbReference type="Gene3D" id="3.90.25.10">
    <property type="entry name" value="UDP-galactose 4-epimerase, domain 1"/>
    <property type="match status" value="1"/>
</dbReference>
<dbReference type="PANTHER" id="PTHR42748">
    <property type="entry name" value="NITROGEN METABOLITE REPRESSION PROTEIN NMRA FAMILY MEMBER"/>
    <property type="match status" value="1"/>
</dbReference>
<feature type="domain" description="NmrA-like" evidence="3">
    <location>
        <begin position="3"/>
        <end position="248"/>
    </location>
</feature>
<reference evidence="4" key="1">
    <citation type="submission" date="2015-01" db="EMBL/GenBank/DDBJ databases">
        <authorList>
            <person name="Durling Mikael"/>
        </authorList>
    </citation>
    <scope>NUCLEOTIDE SEQUENCE</scope>
</reference>
<proteinExistence type="inferred from homology"/>
<keyword evidence="2" id="KW-0521">NADP</keyword>